<gene>
    <name evidence="1" type="ORF">H9L22_00230</name>
</gene>
<proteinExistence type="predicted"/>
<evidence type="ECO:0000313" key="1">
    <source>
        <dbReference type="EMBL" id="QNP56011.1"/>
    </source>
</evidence>
<dbReference type="KEGG" id="tdf:H9L22_00230"/>
<dbReference type="AlphaFoldDB" id="A0A7H0H645"/>
<dbReference type="RefSeq" id="WP_187721131.1">
    <property type="nucleotide sequence ID" value="NZ_BAABBL010000029.1"/>
</dbReference>
<sequence>MEEMKATGRVALLVDVVSSRIGDRRALHRSLLAAAEVTNARWPGEQALHPTVADEMQGVYPTLGAALGAAFTLRLSLLPGRDVRCGLGGGEVTVIDRERDIQDGAGWWLAREAVDWVAAQAHRKGFASARTAIRDGRPEAIPQADALVRLVDSRLAQLSEAALGTLAGLWAGLDNAAIAQREGITASANSQRVLGNDLRPLVEAMAALSTLP</sequence>
<organism evidence="1 2">
    <name type="scientific">Tessaracoccus defluvii</name>
    <dbReference type="NCBI Taxonomy" id="1285901"/>
    <lineage>
        <taxon>Bacteria</taxon>
        <taxon>Bacillati</taxon>
        <taxon>Actinomycetota</taxon>
        <taxon>Actinomycetes</taxon>
        <taxon>Propionibacteriales</taxon>
        <taxon>Propionibacteriaceae</taxon>
        <taxon>Tessaracoccus</taxon>
    </lineage>
</organism>
<reference evidence="1 2" key="1">
    <citation type="submission" date="2020-08" db="EMBL/GenBank/DDBJ databases">
        <title>Genome sequence of Tessaracoccus defluvii JCM 17540T.</title>
        <authorList>
            <person name="Hyun D.-W."/>
            <person name="Bae J.-W."/>
        </authorList>
    </citation>
    <scope>NUCLEOTIDE SEQUENCE [LARGE SCALE GENOMIC DNA]</scope>
    <source>
        <strain evidence="1 2">JCM 17540</strain>
    </source>
</reference>
<name>A0A7H0H645_9ACTN</name>
<accession>A0A7H0H645</accession>
<keyword evidence="2" id="KW-1185">Reference proteome</keyword>
<protein>
    <submittedName>
        <fullName evidence="1">RNA polymerase subunit sigma-70</fullName>
    </submittedName>
</protein>
<dbReference type="Proteomes" id="UP000516117">
    <property type="component" value="Chromosome"/>
</dbReference>
<dbReference type="EMBL" id="CP060789">
    <property type="protein sequence ID" value="QNP56011.1"/>
    <property type="molecule type" value="Genomic_DNA"/>
</dbReference>
<evidence type="ECO:0000313" key="2">
    <source>
        <dbReference type="Proteomes" id="UP000516117"/>
    </source>
</evidence>